<comment type="catalytic activity">
    <reaction evidence="1">
        <text>Random endo-hydrolysis of N-acetyl-beta-D-glucosaminide (1-&gt;4)-beta-linkages in chitin and chitodextrins.</text>
        <dbReference type="EC" id="3.2.1.14"/>
    </reaction>
</comment>
<dbReference type="InterPro" id="IPR001223">
    <property type="entry name" value="Glyco_hydro18_cat"/>
</dbReference>
<dbReference type="OMA" id="VESIEYW"/>
<dbReference type="SUPFAM" id="SSF51445">
    <property type="entry name" value="(Trans)glycosidases"/>
    <property type="match status" value="1"/>
</dbReference>
<dbReference type="GO" id="GO:0008061">
    <property type="term" value="F:chitin binding"/>
    <property type="evidence" value="ECO:0007669"/>
    <property type="project" value="InterPro"/>
</dbReference>
<dbReference type="GO" id="GO:0006032">
    <property type="term" value="P:chitin catabolic process"/>
    <property type="evidence" value="ECO:0007669"/>
    <property type="project" value="UniProtKB-KW"/>
</dbReference>
<evidence type="ECO:0000256" key="8">
    <source>
        <dbReference type="RuleBase" id="RU004453"/>
    </source>
</evidence>
<keyword evidence="3" id="KW-0146">Chitin degradation</keyword>
<feature type="signal peptide" evidence="9">
    <location>
        <begin position="1"/>
        <end position="19"/>
    </location>
</feature>
<sequence>MVRPVFFLLAAASSLVVSAQTYGKGFTGKKVLSAYFPSYQMSPADVPYNKYTHLDYFVFTTTPSASTISQAGIDDSLIRDFVTRAHAAGVTVSYTVGGWTGSQYFSTHVATATSRNTFARTLVAVMQQYGFDGIDIDWEFMNTPTDQGNIFSPSDAANLLLFLQTLRSVAGINTRLSMAVPVSGVVGASGEILADMKPFAAQLDYLTIMSYDITGTWNGYTGPNSPWSAGCAPAGNPYSVYSGISLYLKAGFSGSHILVGLPMYAYGYYVKQPYTLKTCPDGTTTIAYQFATSGSTCGSYIGNNGQYLYKDLVPKFKPSSGFRKIQEVSYAHTWTLYNPTTSEFISTDAPGTIWYKARQAFRSRVGGVNFFDCSGDTSDGSLAQAARYGLMIDSGGRARRAGSRV</sequence>
<dbReference type="GO" id="GO:0005576">
    <property type="term" value="C:extracellular region"/>
    <property type="evidence" value="ECO:0007669"/>
    <property type="project" value="TreeGrafter"/>
</dbReference>
<dbReference type="InterPro" id="IPR017853">
    <property type="entry name" value="GH"/>
</dbReference>
<evidence type="ECO:0000313" key="11">
    <source>
        <dbReference type="EMBL" id="KPV78053.1"/>
    </source>
</evidence>
<evidence type="ECO:0000313" key="12">
    <source>
        <dbReference type="Proteomes" id="UP000053890"/>
    </source>
</evidence>
<evidence type="ECO:0000256" key="3">
    <source>
        <dbReference type="ARBA" id="ARBA00023024"/>
    </source>
</evidence>
<dbReference type="InterPro" id="IPR001579">
    <property type="entry name" value="Glyco_hydro_18_chit_AS"/>
</dbReference>
<gene>
    <name evidence="11" type="ORF">RHOBADRAFT_50571</name>
</gene>
<protein>
    <submittedName>
        <fullName evidence="11">Glycoside hydrolase family 18 protein</fullName>
    </submittedName>
</protein>
<feature type="chain" id="PRO_5008265598" evidence="9">
    <location>
        <begin position="20"/>
        <end position="405"/>
    </location>
</feature>
<dbReference type="GO" id="GO:0000272">
    <property type="term" value="P:polysaccharide catabolic process"/>
    <property type="evidence" value="ECO:0007669"/>
    <property type="project" value="UniProtKB-KW"/>
</dbReference>
<organism evidence="11 12">
    <name type="scientific">Rhodotorula graminis (strain WP1)</name>
    <dbReference type="NCBI Taxonomy" id="578459"/>
    <lineage>
        <taxon>Eukaryota</taxon>
        <taxon>Fungi</taxon>
        <taxon>Dikarya</taxon>
        <taxon>Basidiomycota</taxon>
        <taxon>Pucciniomycotina</taxon>
        <taxon>Microbotryomycetes</taxon>
        <taxon>Sporidiobolales</taxon>
        <taxon>Sporidiobolaceae</taxon>
        <taxon>Rhodotorula</taxon>
    </lineage>
</organism>
<dbReference type="PANTHER" id="PTHR11177:SF317">
    <property type="entry name" value="CHITINASE 12-RELATED"/>
    <property type="match status" value="1"/>
</dbReference>
<evidence type="ECO:0000259" key="10">
    <source>
        <dbReference type="PROSITE" id="PS51910"/>
    </source>
</evidence>
<dbReference type="RefSeq" id="XP_018274102.1">
    <property type="nucleotide sequence ID" value="XM_018415385.1"/>
</dbReference>
<reference evidence="11 12" key="1">
    <citation type="journal article" date="2015" name="Front. Microbiol.">
        <title>Genome sequence of the plant growth promoting endophytic yeast Rhodotorula graminis WP1.</title>
        <authorList>
            <person name="Firrincieli A."/>
            <person name="Otillar R."/>
            <person name="Salamov A."/>
            <person name="Schmutz J."/>
            <person name="Khan Z."/>
            <person name="Redman R.S."/>
            <person name="Fleck N.D."/>
            <person name="Lindquist E."/>
            <person name="Grigoriev I.V."/>
            <person name="Doty S.L."/>
        </authorList>
    </citation>
    <scope>NUCLEOTIDE SEQUENCE [LARGE SCALE GENOMIC DNA]</scope>
    <source>
        <strain evidence="11 12">WP1</strain>
    </source>
</reference>
<name>A0A194SBF2_RHOGW</name>
<evidence type="ECO:0000256" key="5">
    <source>
        <dbReference type="ARBA" id="ARBA00023295"/>
    </source>
</evidence>
<evidence type="ECO:0000256" key="6">
    <source>
        <dbReference type="ARBA" id="ARBA00023326"/>
    </source>
</evidence>
<dbReference type="Gene3D" id="3.20.20.80">
    <property type="entry name" value="Glycosidases"/>
    <property type="match status" value="1"/>
</dbReference>
<dbReference type="Pfam" id="PF00704">
    <property type="entry name" value="Glyco_hydro_18"/>
    <property type="match status" value="1"/>
</dbReference>
<dbReference type="PANTHER" id="PTHR11177">
    <property type="entry name" value="CHITINASE"/>
    <property type="match status" value="1"/>
</dbReference>
<keyword evidence="6" id="KW-0624">Polysaccharide degradation</keyword>
<proteinExistence type="inferred from homology"/>
<keyword evidence="12" id="KW-1185">Reference proteome</keyword>
<keyword evidence="4" id="KW-0119">Carbohydrate metabolism</keyword>
<comment type="similarity">
    <text evidence="8">Belongs to the glycosyl hydrolase 18 family.</text>
</comment>
<keyword evidence="5 7" id="KW-0326">Glycosidase</keyword>
<feature type="domain" description="GH18" evidence="10">
    <location>
        <begin position="30"/>
        <end position="393"/>
    </location>
</feature>
<keyword evidence="2 7" id="KW-0378">Hydrolase</keyword>
<dbReference type="SMART" id="SM00636">
    <property type="entry name" value="Glyco_18"/>
    <property type="match status" value="1"/>
</dbReference>
<evidence type="ECO:0000256" key="1">
    <source>
        <dbReference type="ARBA" id="ARBA00000822"/>
    </source>
</evidence>
<dbReference type="Gene3D" id="3.10.50.10">
    <property type="match status" value="1"/>
</dbReference>
<dbReference type="InterPro" id="IPR011583">
    <property type="entry name" value="Chitinase_II/V-like_cat"/>
</dbReference>
<dbReference type="InterPro" id="IPR029070">
    <property type="entry name" value="Chitinase_insertion_sf"/>
</dbReference>
<dbReference type="STRING" id="578459.A0A194SBF2"/>
<dbReference type="PROSITE" id="PS51910">
    <property type="entry name" value="GH18_2"/>
    <property type="match status" value="1"/>
</dbReference>
<dbReference type="OrthoDB" id="73875at2759"/>
<dbReference type="GeneID" id="28975833"/>
<keyword evidence="9" id="KW-0732">Signal</keyword>
<evidence type="ECO:0000256" key="2">
    <source>
        <dbReference type="ARBA" id="ARBA00022801"/>
    </source>
</evidence>
<dbReference type="GO" id="GO:0008843">
    <property type="term" value="F:endochitinase activity"/>
    <property type="evidence" value="ECO:0007669"/>
    <property type="project" value="UniProtKB-EC"/>
</dbReference>
<dbReference type="Proteomes" id="UP000053890">
    <property type="component" value="Unassembled WGS sequence"/>
</dbReference>
<accession>A0A194SBF2</accession>
<dbReference type="EMBL" id="KQ474073">
    <property type="protein sequence ID" value="KPV78053.1"/>
    <property type="molecule type" value="Genomic_DNA"/>
</dbReference>
<dbReference type="InterPro" id="IPR050314">
    <property type="entry name" value="Glycosyl_Hydrlase_18"/>
</dbReference>
<evidence type="ECO:0000256" key="7">
    <source>
        <dbReference type="RuleBase" id="RU000489"/>
    </source>
</evidence>
<dbReference type="AlphaFoldDB" id="A0A194SBF2"/>
<dbReference type="PROSITE" id="PS01095">
    <property type="entry name" value="GH18_1"/>
    <property type="match status" value="1"/>
</dbReference>
<evidence type="ECO:0000256" key="4">
    <source>
        <dbReference type="ARBA" id="ARBA00023277"/>
    </source>
</evidence>
<evidence type="ECO:0000256" key="9">
    <source>
        <dbReference type="SAM" id="SignalP"/>
    </source>
</evidence>